<dbReference type="SUPFAM" id="SSF111069">
    <property type="entry name" value="Hypothetical protein yfbM"/>
    <property type="match status" value="1"/>
</dbReference>
<name>A0A376U6Z1_ECOLX</name>
<sequence length="81" mass="9781">MHILFSLVYFKMRNMKFNGGKINGNDWLFTEIDSEKINQLLESTEKPLMDNIHDTLSGLRRLDIDKRWDFFTLWADRHLCF</sequence>
<evidence type="ECO:0000313" key="1">
    <source>
        <dbReference type="EMBL" id="STI84838.1"/>
    </source>
</evidence>
<organism evidence="1 2">
    <name type="scientific">Escherichia coli</name>
    <dbReference type="NCBI Taxonomy" id="562"/>
    <lineage>
        <taxon>Bacteria</taxon>
        <taxon>Pseudomonadati</taxon>
        <taxon>Pseudomonadota</taxon>
        <taxon>Gammaproteobacteria</taxon>
        <taxon>Enterobacterales</taxon>
        <taxon>Enterobacteriaceae</taxon>
        <taxon>Escherichia</taxon>
    </lineage>
</organism>
<dbReference type="AlphaFoldDB" id="A0A376U6Z1"/>
<reference evidence="1 2" key="1">
    <citation type="submission" date="2018-06" db="EMBL/GenBank/DDBJ databases">
        <authorList>
            <consortium name="Pathogen Informatics"/>
            <person name="Doyle S."/>
        </authorList>
    </citation>
    <scope>NUCLEOTIDE SEQUENCE [LARGE SCALE GENOMIC DNA]</scope>
    <source>
        <strain evidence="1 2">NCTC8622</strain>
    </source>
</reference>
<dbReference type="Proteomes" id="UP000254079">
    <property type="component" value="Unassembled WGS sequence"/>
</dbReference>
<protein>
    <submittedName>
        <fullName evidence="1">Protein</fullName>
    </submittedName>
</protein>
<proteinExistence type="predicted"/>
<dbReference type="EMBL" id="UGCP01000002">
    <property type="protein sequence ID" value="STI84838.1"/>
    <property type="molecule type" value="Genomic_DNA"/>
</dbReference>
<gene>
    <name evidence="1" type="primary">yfbM_2</name>
    <name evidence="1" type="ORF">NCTC8622_03911</name>
</gene>
<accession>A0A376U6Z1</accession>
<evidence type="ECO:0000313" key="2">
    <source>
        <dbReference type="Proteomes" id="UP000254079"/>
    </source>
</evidence>
<dbReference type="InterPro" id="IPR035944">
    <property type="entry name" value="YfbM-like_sf"/>
</dbReference>